<reference evidence="2" key="1">
    <citation type="journal article" date="2019" name="Curr. Biol.">
        <title>Genome Sequence of Striga asiatica Provides Insight into the Evolution of Plant Parasitism.</title>
        <authorList>
            <person name="Yoshida S."/>
            <person name="Kim S."/>
            <person name="Wafula E.K."/>
            <person name="Tanskanen J."/>
            <person name="Kim Y.M."/>
            <person name="Honaas L."/>
            <person name="Yang Z."/>
            <person name="Spallek T."/>
            <person name="Conn C.E."/>
            <person name="Ichihashi Y."/>
            <person name="Cheong K."/>
            <person name="Cui S."/>
            <person name="Der J.P."/>
            <person name="Gundlach H."/>
            <person name="Jiao Y."/>
            <person name="Hori C."/>
            <person name="Ishida J.K."/>
            <person name="Kasahara H."/>
            <person name="Kiba T."/>
            <person name="Kim M.S."/>
            <person name="Koo N."/>
            <person name="Laohavisit A."/>
            <person name="Lee Y.H."/>
            <person name="Lumba S."/>
            <person name="McCourt P."/>
            <person name="Mortimer J.C."/>
            <person name="Mutuku J.M."/>
            <person name="Nomura T."/>
            <person name="Sasaki-Sekimoto Y."/>
            <person name="Seto Y."/>
            <person name="Wang Y."/>
            <person name="Wakatake T."/>
            <person name="Sakakibara H."/>
            <person name="Demura T."/>
            <person name="Yamaguchi S."/>
            <person name="Yoneyama K."/>
            <person name="Manabe R.I."/>
            <person name="Nelson D.C."/>
            <person name="Schulman A.H."/>
            <person name="Timko M.P."/>
            <person name="dePamphilis C.W."/>
            <person name="Choi D."/>
            <person name="Shirasu K."/>
        </authorList>
    </citation>
    <scope>NUCLEOTIDE SEQUENCE [LARGE SCALE GENOMIC DNA]</scope>
    <source>
        <strain evidence="2">cv. UVA1</strain>
    </source>
</reference>
<organism evidence="1 2">
    <name type="scientific">Striga asiatica</name>
    <name type="common">Asiatic witchweed</name>
    <name type="synonym">Buchnera asiatica</name>
    <dbReference type="NCBI Taxonomy" id="4170"/>
    <lineage>
        <taxon>Eukaryota</taxon>
        <taxon>Viridiplantae</taxon>
        <taxon>Streptophyta</taxon>
        <taxon>Embryophyta</taxon>
        <taxon>Tracheophyta</taxon>
        <taxon>Spermatophyta</taxon>
        <taxon>Magnoliopsida</taxon>
        <taxon>eudicotyledons</taxon>
        <taxon>Gunneridae</taxon>
        <taxon>Pentapetalae</taxon>
        <taxon>asterids</taxon>
        <taxon>lamiids</taxon>
        <taxon>Lamiales</taxon>
        <taxon>Orobanchaceae</taxon>
        <taxon>Buchnereae</taxon>
        <taxon>Striga</taxon>
    </lineage>
</organism>
<protein>
    <submittedName>
        <fullName evidence="1">Ribosomal protein S24/S35</fullName>
    </submittedName>
</protein>
<dbReference type="Proteomes" id="UP000325081">
    <property type="component" value="Unassembled WGS sequence"/>
</dbReference>
<dbReference type="AlphaFoldDB" id="A0A5A7P3M2"/>
<proteinExistence type="predicted"/>
<accession>A0A5A7P3M2</accession>
<keyword evidence="1" id="KW-0687">Ribonucleoprotein</keyword>
<gene>
    <name evidence="1" type="ORF">STAS_03002</name>
</gene>
<comment type="caution">
    <text evidence="1">The sequence shown here is derived from an EMBL/GenBank/DDBJ whole genome shotgun (WGS) entry which is preliminary data.</text>
</comment>
<sequence length="100" mass="11336">MQKAESPAHKKYKLNRYLEDIVPNGNRSSQDIRLNAVTQIGLSEHPAKNLVPLLKKVESLIKFIVTIKKLELTNENRAAIIEDCTPGTTIIPLPKNMRLY</sequence>
<keyword evidence="2" id="KW-1185">Reference proteome</keyword>
<keyword evidence="1" id="KW-0689">Ribosomal protein</keyword>
<evidence type="ECO:0000313" key="2">
    <source>
        <dbReference type="Proteomes" id="UP000325081"/>
    </source>
</evidence>
<dbReference type="EMBL" id="BKCP01001669">
    <property type="protein sequence ID" value="GER27310.1"/>
    <property type="molecule type" value="Genomic_DNA"/>
</dbReference>
<evidence type="ECO:0000313" key="1">
    <source>
        <dbReference type="EMBL" id="GER27310.1"/>
    </source>
</evidence>
<name>A0A5A7P3M2_STRAF</name>
<dbReference type="GO" id="GO:0005840">
    <property type="term" value="C:ribosome"/>
    <property type="evidence" value="ECO:0007669"/>
    <property type="project" value="UniProtKB-KW"/>
</dbReference>